<evidence type="ECO:0000256" key="9">
    <source>
        <dbReference type="ARBA" id="ARBA00022833"/>
    </source>
</evidence>
<dbReference type="InterPro" id="IPR022383">
    <property type="entry name" value="Lactate/malate_DH_C"/>
</dbReference>
<dbReference type="Pfam" id="PF00056">
    <property type="entry name" value="Ldh_1_N"/>
    <property type="match status" value="1"/>
</dbReference>
<dbReference type="SUPFAM" id="SSF54928">
    <property type="entry name" value="RNA-binding domain, RBD"/>
    <property type="match status" value="1"/>
</dbReference>
<evidence type="ECO:0000256" key="3">
    <source>
        <dbReference type="ARBA" id="ARBA00019899"/>
    </source>
</evidence>
<dbReference type="InterPro" id="IPR001236">
    <property type="entry name" value="Lactate/malate_DH_N"/>
</dbReference>
<feature type="domain" description="RRM" evidence="13">
    <location>
        <begin position="10"/>
        <end position="85"/>
    </location>
</feature>
<keyword evidence="5" id="KW-0479">Metal-binding</keyword>
<evidence type="ECO:0000256" key="8">
    <source>
        <dbReference type="ARBA" id="ARBA00022786"/>
    </source>
</evidence>
<dbReference type="GO" id="GO:0006108">
    <property type="term" value="P:malate metabolic process"/>
    <property type="evidence" value="ECO:0007669"/>
    <property type="project" value="InterPro"/>
</dbReference>
<proteinExistence type="inferred from homology"/>
<dbReference type="PROSITE" id="PS00068">
    <property type="entry name" value="MDH"/>
    <property type="match status" value="1"/>
</dbReference>
<dbReference type="SUPFAM" id="SSF57850">
    <property type="entry name" value="RING/U-box"/>
    <property type="match status" value="2"/>
</dbReference>
<dbReference type="Pfam" id="PF26200">
    <property type="entry name" value="Rcat_RNF216"/>
    <property type="match status" value="1"/>
</dbReference>
<dbReference type="InterPro" id="IPR015955">
    <property type="entry name" value="Lactate_DH/Glyco_Ohase_4_C"/>
</dbReference>
<evidence type="ECO:0000256" key="4">
    <source>
        <dbReference type="ARBA" id="ARBA00022679"/>
    </source>
</evidence>
<keyword evidence="9" id="KW-0862">Zinc</keyword>
<dbReference type="PROSITE" id="PS51873">
    <property type="entry name" value="TRIAD"/>
    <property type="match status" value="1"/>
</dbReference>
<feature type="domain" description="CHORD" evidence="14">
    <location>
        <begin position="555"/>
        <end position="614"/>
    </location>
</feature>
<dbReference type="GO" id="GO:0016740">
    <property type="term" value="F:transferase activity"/>
    <property type="evidence" value="ECO:0007669"/>
    <property type="project" value="UniProtKB-KW"/>
</dbReference>
<name>A0A8S9Z7V8_9BILA</name>
<dbReference type="CDD" id="cd20339">
    <property type="entry name" value="BRcat_RBR_RNF216"/>
    <property type="match status" value="1"/>
</dbReference>
<evidence type="ECO:0000256" key="10">
    <source>
        <dbReference type="ARBA" id="ARBA00023002"/>
    </source>
</evidence>
<dbReference type="InterPro" id="IPR010945">
    <property type="entry name" value="Malate_DH_type2"/>
</dbReference>
<comment type="caution">
    <text evidence="16">The sequence shown here is derived from an EMBL/GenBank/DDBJ whole genome shotgun (WGS) entry which is preliminary data.</text>
</comment>
<dbReference type="OrthoDB" id="4069699at2759"/>
<dbReference type="SMART" id="SM00360">
    <property type="entry name" value="RRM"/>
    <property type="match status" value="1"/>
</dbReference>
<dbReference type="InterPro" id="IPR036291">
    <property type="entry name" value="NAD(P)-bd_dom_sf"/>
</dbReference>
<evidence type="ECO:0000259" key="13">
    <source>
        <dbReference type="PROSITE" id="PS50102"/>
    </source>
</evidence>
<dbReference type="InterPro" id="IPR007051">
    <property type="entry name" value="CHORD_dom"/>
</dbReference>
<keyword evidence="12" id="KW-0694">RNA-binding</keyword>
<dbReference type="GO" id="GO:0008270">
    <property type="term" value="F:zinc ion binding"/>
    <property type="evidence" value="ECO:0007669"/>
    <property type="project" value="UniProtKB-KW"/>
</dbReference>
<evidence type="ECO:0000256" key="12">
    <source>
        <dbReference type="PROSITE-ProRule" id="PRU00176"/>
    </source>
</evidence>
<dbReference type="EC" id="1.1.1.37" evidence="2"/>
<dbReference type="GO" id="GO:0003723">
    <property type="term" value="F:RNA binding"/>
    <property type="evidence" value="ECO:0007669"/>
    <property type="project" value="UniProtKB-UniRule"/>
</dbReference>
<dbReference type="Gene3D" id="1.20.120.1750">
    <property type="match status" value="1"/>
</dbReference>
<dbReference type="InterPro" id="IPR047545">
    <property type="entry name" value="BRcat_RBR_RNF216"/>
</dbReference>
<keyword evidence="4" id="KW-0808">Transferase</keyword>
<keyword evidence="11" id="KW-0520">NAD</keyword>
<dbReference type="SUPFAM" id="SSF56327">
    <property type="entry name" value="LDH C-terminal domain-like"/>
    <property type="match status" value="1"/>
</dbReference>
<keyword evidence="6" id="KW-0677">Repeat</keyword>
<evidence type="ECO:0000259" key="15">
    <source>
        <dbReference type="PROSITE" id="PS51873"/>
    </source>
</evidence>
<dbReference type="PROSITE" id="PS50102">
    <property type="entry name" value="RRM"/>
    <property type="match status" value="1"/>
</dbReference>
<comment type="similarity">
    <text evidence="1">Belongs to the LDH/MDH superfamily. MDH type 2 family.</text>
</comment>
<dbReference type="InterPro" id="IPR000504">
    <property type="entry name" value="RRM_dom"/>
</dbReference>
<organism evidence="16 17">
    <name type="scientific">Meloidogyne graminicola</name>
    <dbReference type="NCBI Taxonomy" id="189291"/>
    <lineage>
        <taxon>Eukaryota</taxon>
        <taxon>Metazoa</taxon>
        <taxon>Ecdysozoa</taxon>
        <taxon>Nematoda</taxon>
        <taxon>Chromadorea</taxon>
        <taxon>Rhabditida</taxon>
        <taxon>Tylenchina</taxon>
        <taxon>Tylenchomorpha</taxon>
        <taxon>Tylenchoidea</taxon>
        <taxon>Meloidogynidae</taxon>
        <taxon>Meloidogyninae</taxon>
        <taxon>Meloidogyne</taxon>
    </lineage>
</organism>
<evidence type="ECO:0000256" key="11">
    <source>
        <dbReference type="ARBA" id="ARBA00023027"/>
    </source>
</evidence>
<dbReference type="InterPro" id="IPR047546">
    <property type="entry name" value="Rcat_RBR_RNF216"/>
</dbReference>
<evidence type="ECO:0000313" key="17">
    <source>
        <dbReference type="Proteomes" id="UP000605970"/>
    </source>
</evidence>
<dbReference type="InterPro" id="IPR012677">
    <property type="entry name" value="Nucleotide-bd_a/b_plait_sf"/>
</dbReference>
<dbReference type="EMBL" id="JABEBT010000156">
    <property type="protein sequence ID" value="KAF7627281.1"/>
    <property type="molecule type" value="Genomic_DNA"/>
</dbReference>
<dbReference type="NCBIfam" id="NF003916">
    <property type="entry name" value="PRK05442.1"/>
    <property type="match status" value="1"/>
</dbReference>
<keyword evidence="10" id="KW-0560">Oxidoreductase</keyword>
<dbReference type="InterPro" id="IPR035979">
    <property type="entry name" value="RBD_domain_sf"/>
</dbReference>
<accession>A0A8S9Z7V8</accession>
<dbReference type="Gene3D" id="4.10.1130.20">
    <property type="match status" value="2"/>
</dbReference>
<dbReference type="CDD" id="cd01336">
    <property type="entry name" value="MDH_cytoplasmic_cytosolic"/>
    <property type="match status" value="1"/>
</dbReference>
<reference evidence="16" key="1">
    <citation type="journal article" date="2020" name="Ecol. Evol.">
        <title>Genome structure and content of the rice root-knot nematode (Meloidogyne graminicola).</title>
        <authorList>
            <person name="Phan N.T."/>
            <person name="Danchin E.G.J."/>
            <person name="Klopp C."/>
            <person name="Perfus-Barbeoch L."/>
            <person name="Kozlowski D.K."/>
            <person name="Koutsovoulos G.D."/>
            <person name="Lopez-Roques C."/>
            <person name="Bouchez O."/>
            <person name="Zahm M."/>
            <person name="Besnard G."/>
            <person name="Bellafiore S."/>
        </authorList>
    </citation>
    <scope>NUCLEOTIDE SEQUENCE</scope>
    <source>
        <strain evidence="16">VN-18</strain>
    </source>
</reference>
<keyword evidence="7" id="KW-0863">Zinc-finger</keyword>
<dbReference type="Gene3D" id="3.30.70.330">
    <property type="match status" value="1"/>
</dbReference>
<evidence type="ECO:0000256" key="6">
    <source>
        <dbReference type="ARBA" id="ARBA00022737"/>
    </source>
</evidence>
<dbReference type="InterPro" id="IPR001252">
    <property type="entry name" value="Malate_DH_AS"/>
</dbReference>
<sequence length="970" mass="109267">MFPQHKSIGTTVYVYGLPNFVSKEELNDIFRKFGRIKRIWVSNRQPNYAFIVFNNYLDAESSVKALDGTRILGLKASVKISYCKLRRTGSFNYTFNDSNGGGHNNDRSRSPDNYKYSSHVDTLEISVGSSECIGGDECSSNTQLFNCLVCDEQFPLNNIVFCNLNFHSSRIFFLIFYSFLESSNQQVHSFCIECVCGHASAAVGDVPMAKGGIGLRCMMPKCDNPILYSEIRLILSEDLQIKLEERILQESIGMASIVNLERCKKCNFAIEMEVDKEINKVFDCFGCGYQMCRLCEREWEGEHFGLSCKELDEKNIKDKNERELEKQLNEAIVRKCPRCGIQFVKRDGCNKMTCRCGMTQCYICRESDITYLHYCPHLRDPDNPGCKECKKTCLLYEDADKKDEQLIKEIREKGIIPVQNVTNVSLYSCVFHPGPPYFHDAYKIWKCCNKKSTDFSTWLSFKGCTRGKHNPEKPCNHKVPPSVQEQPEPDKVIVWSGLNKPADRSDSETRNTIPLSVQMTESALKALENEFQKRKEINELTNETPTLNLKIGTACTNNSCKAIYTGPETDFQECFYHPGNAIFHEGMKFWSCCERKTSDFGAFLDQKGCSKGKHCWTNKHNPVKPDTLNKTLIKEEKVIPIRVLVTGAAGQIGYSLVIQIAKGDVFGKETPIVLVMLDIPPMIEVLKGVEFELYDCALANLIAVESVTTEEEAFKDIDYAFLVGAMPRKEGMERKDLLAANVKIFKSQGQALAKYSKPTVKVLVVGNPANTNAYICAKYAAEKIPAKNFSAMTRLDHNRAIAQIAARCGVDCGSVKKVIIWGNHSSTQFPDVKHAKVIKGGNELDAYTAVNDIPWIQNEFISTVQKRGAVIIEKRKLSSAMSAAKAACDHIHDWHFGTKSNDWISMAVSSDGSYGIPEGLIFSFPVTIDGKTREWKIVQGLEIDDFAKQKIEITTKELTTEREDALEVSK</sequence>
<dbReference type="NCBIfam" id="TIGR01758">
    <property type="entry name" value="MDH_euk_cyt"/>
    <property type="match status" value="1"/>
</dbReference>
<dbReference type="Gene3D" id="3.40.50.720">
    <property type="entry name" value="NAD(P)-binding Rossmann-like Domain"/>
    <property type="match status" value="1"/>
</dbReference>
<dbReference type="Gene3D" id="3.90.110.10">
    <property type="entry name" value="Lactate dehydrogenase/glycoside hydrolase, family 4, C-terminal"/>
    <property type="match status" value="1"/>
</dbReference>
<dbReference type="PROSITE" id="PS51401">
    <property type="entry name" value="CHORD"/>
    <property type="match status" value="2"/>
</dbReference>
<dbReference type="FunFam" id="3.40.50.720:FF:000010">
    <property type="entry name" value="Malate dehydrogenase"/>
    <property type="match status" value="1"/>
</dbReference>
<evidence type="ECO:0000256" key="1">
    <source>
        <dbReference type="ARBA" id="ARBA00009613"/>
    </source>
</evidence>
<dbReference type="Pfam" id="PF02866">
    <property type="entry name" value="Ldh_1_C"/>
    <property type="match status" value="1"/>
</dbReference>
<dbReference type="PANTHER" id="PTHR23382">
    <property type="entry name" value="MALATE DEHYDROGENASE"/>
    <property type="match status" value="1"/>
</dbReference>
<keyword evidence="17" id="KW-1185">Reference proteome</keyword>
<dbReference type="Pfam" id="PF00076">
    <property type="entry name" value="RRM_1"/>
    <property type="match status" value="1"/>
</dbReference>
<feature type="domain" description="RING-type" evidence="15">
    <location>
        <begin position="143"/>
        <end position="381"/>
    </location>
</feature>
<evidence type="ECO:0000256" key="2">
    <source>
        <dbReference type="ARBA" id="ARBA00012995"/>
    </source>
</evidence>
<dbReference type="CDD" id="cd20353">
    <property type="entry name" value="Rcat_RBR_RNF216"/>
    <property type="match status" value="1"/>
</dbReference>
<keyword evidence="8" id="KW-0833">Ubl conjugation pathway</keyword>
<dbReference type="NCBIfam" id="TIGR01759">
    <property type="entry name" value="MalateDH-SF1"/>
    <property type="match status" value="1"/>
</dbReference>
<dbReference type="FunFam" id="3.90.110.10:FF:000002">
    <property type="entry name" value="Malate dehydrogenase"/>
    <property type="match status" value="1"/>
</dbReference>
<evidence type="ECO:0000256" key="5">
    <source>
        <dbReference type="ARBA" id="ARBA00022723"/>
    </source>
</evidence>
<evidence type="ECO:0000313" key="16">
    <source>
        <dbReference type="EMBL" id="KAF7627281.1"/>
    </source>
</evidence>
<dbReference type="SUPFAM" id="SSF51735">
    <property type="entry name" value="NAD(P)-binding Rossmann-fold domains"/>
    <property type="match status" value="1"/>
</dbReference>
<evidence type="ECO:0000256" key="7">
    <source>
        <dbReference type="ARBA" id="ARBA00022771"/>
    </source>
</evidence>
<feature type="domain" description="CHORD" evidence="14">
    <location>
        <begin position="410"/>
        <end position="469"/>
    </location>
</feature>
<dbReference type="InterPro" id="IPR011274">
    <property type="entry name" value="Malate_DH_NAD-dep_euk"/>
</dbReference>
<dbReference type="AlphaFoldDB" id="A0A8S9Z7V8"/>
<evidence type="ECO:0000259" key="14">
    <source>
        <dbReference type="PROSITE" id="PS51401"/>
    </source>
</evidence>
<dbReference type="Pfam" id="PF04968">
    <property type="entry name" value="CHORD"/>
    <property type="match status" value="2"/>
</dbReference>
<gene>
    <name evidence="16" type="ORF">Mgra_00009418</name>
</gene>
<dbReference type="Proteomes" id="UP000605970">
    <property type="component" value="Unassembled WGS sequence"/>
</dbReference>
<protein>
    <recommendedName>
        <fullName evidence="3">Malate dehydrogenase, cytoplasmic</fullName>
        <ecNumber evidence="2">1.1.1.37</ecNumber>
    </recommendedName>
</protein>
<dbReference type="InterPro" id="IPR044066">
    <property type="entry name" value="TRIAD_supradom"/>
</dbReference>
<dbReference type="GO" id="GO:0030060">
    <property type="term" value="F:L-malate dehydrogenase (NAD+) activity"/>
    <property type="evidence" value="ECO:0007669"/>
    <property type="project" value="UniProtKB-EC"/>
</dbReference>